<gene>
    <name evidence="2" type="ORF">SDC9_103633</name>
</gene>
<comment type="caution">
    <text evidence="2">The sequence shown here is derived from an EMBL/GenBank/DDBJ whole genome shotgun (WGS) entry which is preliminary data.</text>
</comment>
<dbReference type="EMBL" id="VSSQ01015943">
    <property type="protein sequence ID" value="MPM56818.1"/>
    <property type="molecule type" value="Genomic_DNA"/>
</dbReference>
<dbReference type="GO" id="GO:0035438">
    <property type="term" value="F:cyclic-di-GMP binding"/>
    <property type="evidence" value="ECO:0007669"/>
    <property type="project" value="InterPro"/>
</dbReference>
<evidence type="ECO:0000259" key="1">
    <source>
        <dbReference type="Pfam" id="PF07238"/>
    </source>
</evidence>
<reference evidence="2" key="1">
    <citation type="submission" date="2019-08" db="EMBL/GenBank/DDBJ databases">
        <authorList>
            <person name="Kucharzyk K."/>
            <person name="Murdoch R.W."/>
            <person name="Higgins S."/>
            <person name="Loffler F."/>
        </authorList>
    </citation>
    <scope>NUCLEOTIDE SEQUENCE</scope>
</reference>
<name>A0A645AVM8_9ZZZZ</name>
<dbReference type="AlphaFoldDB" id="A0A645AVM8"/>
<sequence length="203" mass="23751">MLIKCILIDDENEVIDNADLYYLTSKRVILTPYGEDTLKRFKKGQNIRFQFENKYDKVFDGETAEIANGKIILKNVRDIGSILHRDVRVSVDIPSRISYENDEGYYEIEITVKNISSGGMCFVCKENLNMDITYETVVDWIGIPMIVKIELLRKEYDEQNMDSYGCKFIDLLQEEEFMLRAGVYDIQAKKYKPRRSNVSNEYC</sequence>
<dbReference type="Pfam" id="PF07238">
    <property type="entry name" value="PilZ"/>
    <property type="match status" value="1"/>
</dbReference>
<feature type="domain" description="PilZ" evidence="1">
    <location>
        <begin position="85"/>
        <end position="181"/>
    </location>
</feature>
<evidence type="ECO:0000313" key="2">
    <source>
        <dbReference type="EMBL" id="MPM56818.1"/>
    </source>
</evidence>
<dbReference type="InterPro" id="IPR009875">
    <property type="entry name" value="PilZ_domain"/>
</dbReference>
<protein>
    <recommendedName>
        <fullName evidence="1">PilZ domain-containing protein</fullName>
    </recommendedName>
</protein>
<organism evidence="2">
    <name type="scientific">bioreactor metagenome</name>
    <dbReference type="NCBI Taxonomy" id="1076179"/>
    <lineage>
        <taxon>unclassified sequences</taxon>
        <taxon>metagenomes</taxon>
        <taxon>ecological metagenomes</taxon>
    </lineage>
</organism>
<accession>A0A645AVM8</accession>
<proteinExistence type="predicted"/>
<dbReference type="Gene3D" id="2.40.10.220">
    <property type="entry name" value="predicted glycosyltransferase like domains"/>
    <property type="match status" value="1"/>
</dbReference>